<comment type="subcellular location">
    <subcellularLocation>
        <location evidence="1">Cell membrane</location>
        <topology evidence="1">Multi-pass membrane protein</topology>
    </subcellularLocation>
</comment>
<feature type="transmembrane region" description="Helical" evidence="6">
    <location>
        <begin position="201"/>
        <end position="224"/>
    </location>
</feature>
<dbReference type="EMBL" id="CP002299">
    <property type="protein sequence ID" value="ADP80892.1"/>
    <property type="molecule type" value="Genomic_DNA"/>
</dbReference>
<reference evidence="8 9" key="1">
    <citation type="submission" date="2010-10" db="EMBL/GenBank/DDBJ databases">
        <title>Complete sequence of Frankia sp. EuI1c.</title>
        <authorList>
            <consortium name="US DOE Joint Genome Institute"/>
            <person name="Lucas S."/>
            <person name="Copeland A."/>
            <person name="Lapidus A."/>
            <person name="Cheng J.-F."/>
            <person name="Bruce D."/>
            <person name="Goodwin L."/>
            <person name="Pitluck S."/>
            <person name="Chertkov O."/>
            <person name="Detter J.C."/>
            <person name="Han C."/>
            <person name="Tapia R."/>
            <person name="Land M."/>
            <person name="Hauser L."/>
            <person name="Jeffries C."/>
            <person name="Kyrpides N."/>
            <person name="Ivanova N."/>
            <person name="Mikhailova N."/>
            <person name="Beauchemin N."/>
            <person name="Sen A."/>
            <person name="Sur S.A."/>
            <person name="Gtari M."/>
            <person name="Wall L."/>
            <person name="Tisa L."/>
            <person name="Woyke T."/>
        </authorList>
    </citation>
    <scope>NUCLEOTIDE SEQUENCE [LARGE SCALE GENOMIC DNA]</scope>
    <source>
        <strain evidence="9">DSM 45817 / CECT 9037 / EuI1c</strain>
    </source>
</reference>
<keyword evidence="3 6" id="KW-0812">Transmembrane</keyword>
<dbReference type="PANTHER" id="PTHR33406:SF13">
    <property type="entry name" value="MEMBRANE PROTEIN YDFJ"/>
    <property type="match status" value="1"/>
</dbReference>
<evidence type="ECO:0000256" key="1">
    <source>
        <dbReference type="ARBA" id="ARBA00004651"/>
    </source>
</evidence>
<dbReference type="SUPFAM" id="SSF82866">
    <property type="entry name" value="Multidrug efflux transporter AcrB transmembrane domain"/>
    <property type="match status" value="2"/>
</dbReference>
<dbReference type="Proteomes" id="UP000002484">
    <property type="component" value="Chromosome"/>
</dbReference>
<evidence type="ECO:0000256" key="3">
    <source>
        <dbReference type="ARBA" id="ARBA00022692"/>
    </source>
</evidence>
<evidence type="ECO:0000256" key="4">
    <source>
        <dbReference type="ARBA" id="ARBA00022989"/>
    </source>
</evidence>
<dbReference type="AlphaFoldDB" id="E3J913"/>
<feature type="transmembrane region" description="Helical" evidence="6">
    <location>
        <begin position="362"/>
        <end position="386"/>
    </location>
</feature>
<evidence type="ECO:0000256" key="2">
    <source>
        <dbReference type="ARBA" id="ARBA00022475"/>
    </source>
</evidence>
<feature type="transmembrane region" description="Helical" evidence="6">
    <location>
        <begin position="306"/>
        <end position="333"/>
    </location>
</feature>
<feature type="transmembrane region" description="Helical" evidence="6">
    <location>
        <begin position="625"/>
        <end position="644"/>
    </location>
</feature>
<evidence type="ECO:0000256" key="5">
    <source>
        <dbReference type="ARBA" id="ARBA00023136"/>
    </source>
</evidence>
<feature type="transmembrane region" description="Helical" evidence="6">
    <location>
        <begin position="504"/>
        <end position="525"/>
    </location>
</feature>
<accession>E3J913</accession>
<proteinExistence type="predicted"/>
<dbReference type="STRING" id="298654.FraEuI1c_2866"/>
<evidence type="ECO:0000259" key="7">
    <source>
        <dbReference type="PROSITE" id="PS50156"/>
    </source>
</evidence>
<dbReference type="Pfam" id="PF03176">
    <property type="entry name" value="MMPL"/>
    <property type="match status" value="2"/>
</dbReference>
<feature type="transmembrane region" description="Helical" evidence="6">
    <location>
        <begin position="236"/>
        <end position="256"/>
    </location>
</feature>
<feature type="transmembrane region" description="Helical" evidence="6">
    <location>
        <begin position="650"/>
        <end position="670"/>
    </location>
</feature>
<dbReference type="eggNOG" id="COG1033">
    <property type="taxonomic scope" value="Bacteria"/>
</dbReference>
<dbReference type="PROSITE" id="PS50156">
    <property type="entry name" value="SSD"/>
    <property type="match status" value="1"/>
</dbReference>
<keyword evidence="4 6" id="KW-1133">Transmembrane helix</keyword>
<gene>
    <name evidence="8" type="ordered locus">FraEuI1c_2866</name>
</gene>
<dbReference type="InParanoid" id="E3J913"/>
<evidence type="ECO:0000256" key="6">
    <source>
        <dbReference type="SAM" id="Phobius"/>
    </source>
</evidence>
<organism evidence="8 9">
    <name type="scientific">Pseudofrankia inefficax (strain DSM 45817 / CECT 9037 / DDB 130130 / EuI1c)</name>
    <name type="common">Frankia inefficax</name>
    <dbReference type="NCBI Taxonomy" id="298654"/>
    <lineage>
        <taxon>Bacteria</taxon>
        <taxon>Bacillati</taxon>
        <taxon>Actinomycetota</taxon>
        <taxon>Actinomycetes</taxon>
        <taxon>Frankiales</taxon>
        <taxon>Frankiaceae</taxon>
        <taxon>Pseudofrankia</taxon>
    </lineage>
</organism>
<feature type="domain" description="SSD" evidence="7">
    <location>
        <begin position="204"/>
        <end position="331"/>
    </location>
</feature>
<keyword evidence="9" id="KW-1185">Reference proteome</keyword>
<dbReference type="KEGG" id="fri:FraEuI1c_2866"/>
<dbReference type="InterPro" id="IPR000731">
    <property type="entry name" value="SSD"/>
</dbReference>
<keyword evidence="5 6" id="KW-0472">Membrane</keyword>
<dbReference type="HOGENOM" id="CLU_005108_5_2_11"/>
<protein>
    <submittedName>
        <fullName evidence="8">MmpL domain-containing protein</fullName>
    </submittedName>
</protein>
<feature type="transmembrane region" description="Helical" evidence="6">
    <location>
        <begin position="564"/>
        <end position="589"/>
    </location>
</feature>
<evidence type="ECO:0000313" key="8">
    <source>
        <dbReference type="EMBL" id="ADP80892.1"/>
    </source>
</evidence>
<dbReference type="PANTHER" id="PTHR33406">
    <property type="entry name" value="MEMBRANE PROTEIN MJ1562-RELATED"/>
    <property type="match status" value="1"/>
</dbReference>
<sequence>MHRISEWIMKHRRLVLFGWLAVFVVGLVLAPTVSGRLRSGLALSSPGFTANENLARQFGGAGINPSVLLLTFPKGTTADAPGATAALRAVEATIPHDQGIRSVSYLTTHAPALLGAGHQSTVVLLYPADAQTDTVDTAVMDRLAHAATTALPGTRTDVTGVEQLAAGGGSGGTSVLVEVVIGAALALVILAWVFGSFLAVLPLLTGLVSIVTMLLAVLGLTYVFPGTRFNPSIEAIVAILGLGMSIDYALLVVTRWRESRAAGLDNDQAVRAATVRAGHAVLVSGLTASVGLVGLVVIPVSFVRGVAVAGLFIPSIAALVSVSLLPALLRAFGPALDRFRWRRRDGDRLWRGWARGVVRRRWAAAAVGAAVLILLAVMTTAINIALPSLRSLSSGGPARTGLTQLTADGFPDGTLTTLPVLVRPGLDPAAVGDRLATAKGVVGVLRPTDAQWRAADGTSVVFAMPARQIGEAGQGSVLAGIRAAAPSADAVGGNEILQHDNSHAVYHAFPYALILVAAITFLFLARALRSVVLPLKAVLLNLLSVAATYGCVVILWQWGHGLHALFGLNSSGAVNGLAPVLLFGFLFGLSMDYEVFILSRIQEAHDDGASTDEAVVEGLARTGRLVTCAALILFATLVALASASDPVVKIIASGLAIGVVLDATIVRSLLAPALVSLFDQANWWWPGWLDRTLGRPLTRTRPAARGASPVANVAQRAALPDDPVLARPSTGESGGAH</sequence>
<evidence type="ECO:0000313" key="9">
    <source>
        <dbReference type="Proteomes" id="UP000002484"/>
    </source>
</evidence>
<dbReference type="GO" id="GO:0005886">
    <property type="term" value="C:plasma membrane"/>
    <property type="evidence" value="ECO:0007669"/>
    <property type="project" value="UniProtKB-SubCell"/>
</dbReference>
<feature type="transmembrane region" description="Helical" evidence="6">
    <location>
        <begin position="537"/>
        <end position="558"/>
    </location>
</feature>
<dbReference type="Gene3D" id="1.20.1640.10">
    <property type="entry name" value="Multidrug efflux transporter AcrB transmembrane domain"/>
    <property type="match status" value="2"/>
</dbReference>
<name>E3J913_PSEI1</name>
<dbReference type="InterPro" id="IPR050545">
    <property type="entry name" value="Mycobact_MmpL"/>
</dbReference>
<dbReference type="eggNOG" id="COG2409">
    <property type="taxonomic scope" value="Bacteria"/>
</dbReference>
<feature type="transmembrane region" description="Helical" evidence="6">
    <location>
        <begin position="175"/>
        <end position="194"/>
    </location>
</feature>
<dbReference type="InterPro" id="IPR004869">
    <property type="entry name" value="MMPL_dom"/>
</dbReference>
<feature type="transmembrane region" description="Helical" evidence="6">
    <location>
        <begin position="277"/>
        <end position="300"/>
    </location>
</feature>
<keyword evidence="2" id="KW-1003">Cell membrane</keyword>